<evidence type="ECO:0000313" key="2">
    <source>
        <dbReference type="EMBL" id="RBM01933.1"/>
    </source>
</evidence>
<dbReference type="Proteomes" id="UP000252167">
    <property type="component" value="Unassembled WGS sequence"/>
</dbReference>
<comment type="caution">
    <text evidence="2">The sequence shown here is derived from an EMBL/GenBank/DDBJ whole genome shotgun (WGS) entry which is preliminary data.</text>
</comment>
<feature type="transmembrane region" description="Helical" evidence="1">
    <location>
        <begin position="197"/>
        <end position="217"/>
    </location>
</feature>
<proteinExistence type="predicted"/>
<gene>
    <name evidence="2" type="ORF">C1H84_08875</name>
</gene>
<name>A0A365YIS3_9MICC</name>
<accession>A0A365YIS3</accession>
<organism evidence="2 3">
    <name type="scientific">Glutamicibacter soli</name>
    <dbReference type="NCBI Taxonomy" id="453836"/>
    <lineage>
        <taxon>Bacteria</taxon>
        <taxon>Bacillati</taxon>
        <taxon>Actinomycetota</taxon>
        <taxon>Actinomycetes</taxon>
        <taxon>Micrococcales</taxon>
        <taxon>Micrococcaceae</taxon>
        <taxon>Glutamicibacter</taxon>
    </lineage>
</organism>
<keyword evidence="1" id="KW-0812">Transmembrane</keyword>
<dbReference type="AlphaFoldDB" id="A0A365YIS3"/>
<keyword evidence="1" id="KW-0472">Membrane</keyword>
<reference evidence="2 3" key="1">
    <citation type="submission" date="2018-01" db="EMBL/GenBank/DDBJ databases">
        <title>Glutamicibacter soli strain NHPC-3 Whole genome sequence and assembly.</title>
        <authorList>
            <person name="Choudhury P."/>
            <person name="Gupta D."/>
            <person name="Sengupta K."/>
            <person name="Jawed A."/>
            <person name="Sultana N."/>
            <person name="Saha P."/>
        </authorList>
    </citation>
    <scope>NUCLEOTIDE SEQUENCE [LARGE SCALE GENOMIC DNA]</scope>
    <source>
        <strain evidence="2 3">NHPC-3</strain>
    </source>
</reference>
<evidence type="ECO:0000256" key="1">
    <source>
        <dbReference type="SAM" id="Phobius"/>
    </source>
</evidence>
<keyword evidence="1" id="KW-1133">Transmembrane helix</keyword>
<evidence type="ECO:0000313" key="3">
    <source>
        <dbReference type="Proteomes" id="UP000252167"/>
    </source>
</evidence>
<sequence length="225" mass="25596">MLESSLKIAGVDVPTSSTDQDRILGFIENRDNNGVTTNKRTSKEVLELLKTSSMIGEKKKIGLVEDLIDILERSWIVLIEVPDSMAGRRCIIKYGYDLQITMEPVGIRRDNDSYNLPVEDPGFSRSLHFEVISAPELEIYDFSLRHLNAKQSRDRVLADVKNVRCVAHLQNEIYIPRFGGAELQFRLRPIAYGIRKFTDVALFSVIILIIIATIIRLTSADWFLL</sequence>
<keyword evidence="3" id="KW-1185">Reference proteome</keyword>
<dbReference type="EMBL" id="POAF01000003">
    <property type="protein sequence ID" value="RBM01933.1"/>
    <property type="molecule type" value="Genomic_DNA"/>
</dbReference>
<protein>
    <submittedName>
        <fullName evidence="2">Uncharacterized protein</fullName>
    </submittedName>
</protein>